<feature type="transmembrane region" description="Helical" evidence="4">
    <location>
        <begin position="313"/>
        <end position="332"/>
    </location>
</feature>
<feature type="transmembrane region" description="Helical" evidence="4">
    <location>
        <begin position="260"/>
        <end position="280"/>
    </location>
</feature>
<dbReference type="InterPro" id="IPR020846">
    <property type="entry name" value="MFS_dom"/>
</dbReference>
<feature type="transmembrane region" description="Helical" evidence="4">
    <location>
        <begin position="69"/>
        <end position="87"/>
    </location>
</feature>
<proteinExistence type="predicted"/>
<accession>A0A939DDI3</accession>
<dbReference type="SUPFAM" id="SSF103473">
    <property type="entry name" value="MFS general substrate transporter"/>
    <property type="match status" value="1"/>
</dbReference>
<feature type="transmembrane region" description="Helical" evidence="4">
    <location>
        <begin position="287"/>
        <end position="307"/>
    </location>
</feature>
<evidence type="ECO:0000313" key="6">
    <source>
        <dbReference type="EMBL" id="MBN7796176.1"/>
    </source>
</evidence>
<reference evidence="6" key="1">
    <citation type="submission" date="2021-02" db="EMBL/GenBank/DDBJ databases">
        <title>PHA producing bacteria isolated from coastal sediment in Guangdong, Shenzhen.</title>
        <authorList>
            <person name="Zheng W."/>
            <person name="Yu S."/>
            <person name="Huang Y."/>
        </authorList>
    </citation>
    <scope>NUCLEOTIDE SEQUENCE</scope>
    <source>
        <strain evidence="6">TN14-10</strain>
    </source>
</reference>
<feature type="transmembrane region" description="Helical" evidence="4">
    <location>
        <begin position="344"/>
        <end position="367"/>
    </location>
</feature>
<dbReference type="PANTHER" id="PTHR11360:SF290">
    <property type="entry name" value="MONOCARBOXYLATE MFS PERMEASE"/>
    <property type="match status" value="1"/>
</dbReference>
<feature type="transmembrane region" description="Helical" evidence="4">
    <location>
        <begin position="39"/>
        <end position="57"/>
    </location>
</feature>
<feature type="transmembrane region" description="Helical" evidence="4">
    <location>
        <begin position="93"/>
        <end position="114"/>
    </location>
</feature>
<dbReference type="AlphaFoldDB" id="A0A939DDI3"/>
<feature type="transmembrane region" description="Helical" evidence="4">
    <location>
        <begin position="159"/>
        <end position="178"/>
    </location>
</feature>
<sequence>MLLASFVGIGVGVSSLSYYAAGIFMTPMEQDFGWSRSSISAQSIFAVAILALLSPFIGGLIDRIGIKRVAFFSLAAYATGLLATSFIPNSILLFYAITLATTTFAAGSSPVTFTRAVTGWFDHRRGLALGIALMSTGIAGILAPMLLTEYVADHGWRAGYRMLALVVALGALIVIVFLKDDSSASVHRGQPDSGRVADEKLTTASGAVPAQSARTLYSDPVFKKLAVIFFLVSAAVSGLIVHFIPMLIDTGMAPASAGRLASLIGLSVIIGRIVAGIMIDRYFAPRVAALLFCFAAVGFTIFIAGGIGLAPLAAVAVGFAMGAEVDLIGYLVSRYFGLASYGVLYGTLYGIFLIGAGLAPFVTGMVYDLSGSYQPALIASACALFLAAAFCLSLKAFPGETA</sequence>
<dbReference type="Gene3D" id="1.20.1250.20">
    <property type="entry name" value="MFS general substrate transporter like domains"/>
    <property type="match status" value="1"/>
</dbReference>
<dbReference type="PANTHER" id="PTHR11360">
    <property type="entry name" value="MONOCARBOXYLATE TRANSPORTER"/>
    <property type="match status" value="1"/>
</dbReference>
<comment type="caution">
    <text evidence="6">The sequence shown here is derived from an EMBL/GenBank/DDBJ whole genome shotgun (WGS) entry which is preliminary data.</text>
</comment>
<dbReference type="InterPro" id="IPR036259">
    <property type="entry name" value="MFS_trans_sf"/>
</dbReference>
<feature type="transmembrane region" description="Helical" evidence="4">
    <location>
        <begin position="373"/>
        <end position="394"/>
    </location>
</feature>
<dbReference type="GO" id="GO:0022857">
    <property type="term" value="F:transmembrane transporter activity"/>
    <property type="evidence" value="ECO:0007669"/>
    <property type="project" value="InterPro"/>
</dbReference>
<dbReference type="RefSeq" id="WP_206559620.1">
    <property type="nucleotide sequence ID" value="NZ_JAFKCZ010000004.1"/>
</dbReference>
<keyword evidence="1 4" id="KW-0812">Transmembrane</keyword>
<organism evidence="6 7">
    <name type="scientific">Parahaliea mediterranea</name>
    <dbReference type="NCBI Taxonomy" id="651086"/>
    <lineage>
        <taxon>Bacteria</taxon>
        <taxon>Pseudomonadati</taxon>
        <taxon>Pseudomonadota</taxon>
        <taxon>Gammaproteobacteria</taxon>
        <taxon>Cellvibrionales</taxon>
        <taxon>Halieaceae</taxon>
        <taxon>Parahaliea</taxon>
    </lineage>
</organism>
<name>A0A939DDI3_9GAMM</name>
<protein>
    <submittedName>
        <fullName evidence="6">MFS transporter</fullName>
    </submittedName>
</protein>
<evidence type="ECO:0000256" key="4">
    <source>
        <dbReference type="SAM" id="Phobius"/>
    </source>
</evidence>
<dbReference type="EMBL" id="JAFKCZ010000004">
    <property type="protein sequence ID" value="MBN7796176.1"/>
    <property type="molecule type" value="Genomic_DNA"/>
</dbReference>
<dbReference type="Proteomes" id="UP000664303">
    <property type="component" value="Unassembled WGS sequence"/>
</dbReference>
<dbReference type="Pfam" id="PF07690">
    <property type="entry name" value="MFS_1"/>
    <property type="match status" value="1"/>
</dbReference>
<evidence type="ECO:0000259" key="5">
    <source>
        <dbReference type="PROSITE" id="PS50850"/>
    </source>
</evidence>
<keyword evidence="3 4" id="KW-0472">Membrane</keyword>
<feature type="transmembrane region" description="Helical" evidence="4">
    <location>
        <begin position="126"/>
        <end position="147"/>
    </location>
</feature>
<feature type="transmembrane region" description="Helical" evidence="4">
    <location>
        <begin position="225"/>
        <end position="248"/>
    </location>
</feature>
<dbReference type="InterPro" id="IPR050327">
    <property type="entry name" value="Proton-linked_MCT"/>
</dbReference>
<feature type="domain" description="Major facilitator superfamily (MFS) profile" evidence="5">
    <location>
        <begin position="1"/>
        <end position="399"/>
    </location>
</feature>
<gene>
    <name evidence="6" type="ORF">JYP50_06230</name>
</gene>
<evidence type="ECO:0000256" key="3">
    <source>
        <dbReference type="ARBA" id="ARBA00023136"/>
    </source>
</evidence>
<evidence type="ECO:0000256" key="2">
    <source>
        <dbReference type="ARBA" id="ARBA00022989"/>
    </source>
</evidence>
<dbReference type="PROSITE" id="PS50850">
    <property type="entry name" value="MFS"/>
    <property type="match status" value="1"/>
</dbReference>
<evidence type="ECO:0000313" key="7">
    <source>
        <dbReference type="Proteomes" id="UP000664303"/>
    </source>
</evidence>
<evidence type="ECO:0000256" key="1">
    <source>
        <dbReference type="ARBA" id="ARBA00022692"/>
    </source>
</evidence>
<keyword evidence="7" id="KW-1185">Reference proteome</keyword>
<dbReference type="InterPro" id="IPR011701">
    <property type="entry name" value="MFS"/>
</dbReference>
<keyword evidence="2 4" id="KW-1133">Transmembrane helix</keyword>